<feature type="transmembrane region" description="Helical" evidence="2">
    <location>
        <begin position="513"/>
        <end position="537"/>
    </location>
</feature>
<protein>
    <recommendedName>
        <fullName evidence="5">Cytochrome P450</fullName>
    </recommendedName>
</protein>
<evidence type="ECO:0000256" key="1">
    <source>
        <dbReference type="ARBA" id="ARBA00010617"/>
    </source>
</evidence>
<feature type="transmembrane region" description="Helical" evidence="2">
    <location>
        <begin position="20"/>
        <end position="43"/>
    </location>
</feature>
<dbReference type="PRINTS" id="PR00385">
    <property type="entry name" value="P450"/>
</dbReference>
<comment type="caution">
    <text evidence="3">The sequence shown here is derived from an EMBL/GenBank/DDBJ whole genome shotgun (WGS) entry which is preliminary data.</text>
</comment>
<reference evidence="3 4" key="1">
    <citation type="submission" date="2024-02" db="EMBL/GenBank/DDBJ databases">
        <authorList>
            <person name="Daric V."/>
            <person name="Darras S."/>
        </authorList>
    </citation>
    <scope>NUCLEOTIDE SEQUENCE [LARGE SCALE GENOMIC DNA]</scope>
</reference>
<gene>
    <name evidence="3" type="ORF">CVLEPA_LOCUS28952</name>
</gene>
<dbReference type="Pfam" id="PF00067">
    <property type="entry name" value="p450"/>
    <property type="match status" value="1"/>
</dbReference>
<sequence>METMLQSSLVSAMIISGNGFVFSTLALDIFVLLATFLFTWMVLRPAAHFYIHATSLDKIAKLGKKHWFYGHIKMLGSTTNDHLKSMARISQSFPVMSNVWNGPIISVLNLYHHDAALPLLSSGAPKVEIGYKFIRPWIGDGLLVSKGKKWKRNRQLLTPAFHHKTLKPYTAIFNATAKVLLDKWKHQINTPLEIHEPVSLMTLDTILQCAMSSKTDCQLSSGKHTYIAAVRALSENLTKRFFNPLYLIDWIYKLTSAGRAFYRAADVVHLEAEKIIADRRKTLKKCDRANENKHASEDFTTTKRTHLDFLDILLQTTDEDGKGLTDKEIRDEVDTFLFEGHDTTASGIAWALYNLAKFPRFQEKCREEIFDVLGTKEDIEWDDLQNLPYLSMFLKESMRLYPPVTVLGRTLDNDMTCKCTLNDPETVIVPKDTITVLNIYTLHRNNSIWPNPNAFDPERFSKENCASRNSHAYLPFSAGQRWVCSSKIQYFINCINTSVVVLFWYFINCINTSVVVLFWYFINCINTSVVVLFWHFINCINTSVVVLFWYFINCMIDSILITLIFYHVTNESWITVFAPQTVVVECCKNVIKYATSFGYLVSRRRREQRVDIESFLFHV</sequence>
<dbReference type="InterPro" id="IPR001128">
    <property type="entry name" value="Cyt_P450"/>
</dbReference>
<dbReference type="SUPFAM" id="SSF48264">
    <property type="entry name" value="Cytochrome P450"/>
    <property type="match status" value="1"/>
</dbReference>
<evidence type="ECO:0000256" key="2">
    <source>
        <dbReference type="SAM" id="Phobius"/>
    </source>
</evidence>
<dbReference type="Gene3D" id="1.10.630.10">
    <property type="entry name" value="Cytochrome P450"/>
    <property type="match status" value="1"/>
</dbReference>
<keyword evidence="2" id="KW-1133">Transmembrane helix</keyword>
<dbReference type="EMBL" id="CAWYQH010000152">
    <property type="protein sequence ID" value="CAK8695724.1"/>
    <property type="molecule type" value="Genomic_DNA"/>
</dbReference>
<keyword evidence="2" id="KW-0812">Transmembrane</keyword>
<evidence type="ECO:0000313" key="4">
    <source>
        <dbReference type="Proteomes" id="UP001642483"/>
    </source>
</evidence>
<keyword evidence="2" id="KW-0472">Membrane</keyword>
<name>A0ABP0GVF5_CLALP</name>
<evidence type="ECO:0008006" key="5">
    <source>
        <dbReference type="Google" id="ProtNLM"/>
    </source>
</evidence>
<feature type="transmembrane region" description="Helical" evidence="2">
    <location>
        <begin position="544"/>
        <end position="566"/>
    </location>
</feature>
<dbReference type="InterPro" id="IPR002401">
    <property type="entry name" value="Cyt_P450_E_grp-I"/>
</dbReference>
<dbReference type="Proteomes" id="UP001642483">
    <property type="component" value="Unassembled WGS sequence"/>
</dbReference>
<dbReference type="CDD" id="cd20659">
    <property type="entry name" value="CYP4B_4F-like"/>
    <property type="match status" value="1"/>
</dbReference>
<evidence type="ECO:0000313" key="3">
    <source>
        <dbReference type="EMBL" id="CAK8695724.1"/>
    </source>
</evidence>
<dbReference type="PRINTS" id="PR00463">
    <property type="entry name" value="EP450I"/>
</dbReference>
<keyword evidence="4" id="KW-1185">Reference proteome</keyword>
<organism evidence="3 4">
    <name type="scientific">Clavelina lepadiformis</name>
    <name type="common">Light-bulb sea squirt</name>
    <name type="synonym">Ascidia lepadiformis</name>
    <dbReference type="NCBI Taxonomy" id="159417"/>
    <lineage>
        <taxon>Eukaryota</taxon>
        <taxon>Metazoa</taxon>
        <taxon>Chordata</taxon>
        <taxon>Tunicata</taxon>
        <taxon>Ascidiacea</taxon>
        <taxon>Aplousobranchia</taxon>
        <taxon>Clavelinidae</taxon>
        <taxon>Clavelina</taxon>
    </lineage>
</organism>
<accession>A0ABP0GVF5</accession>
<proteinExistence type="inferred from homology"/>
<dbReference type="PANTHER" id="PTHR24291">
    <property type="entry name" value="CYTOCHROME P450 FAMILY 4"/>
    <property type="match status" value="1"/>
</dbReference>
<dbReference type="PANTHER" id="PTHR24291:SF201">
    <property type="entry name" value="CYTOCHROME P450, FAMILY 4, SUBFAMILY B, POLYPEPTIDE 7"/>
    <property type="match status" value="1"/>
</dbReference>
<dbReference type="InterPro" id="IPR036396">
    <property type="entry name" value="Cyt_P450_sf"/>
</dbReference>
<comment type="similarity">
    <text evidence="1">Belongs to the cytochrome P450 family.</text>
</comment>
<dbReference type="InterPro" id="IPR050196">
    <property type="entry name" value="Cytochrome_P450_Monoox"/>
</dbReference>
<feature type="transmembrane region" description="Helical" evidence="2">
    <location>
        <begin position="490"/>
        <end position="507"/>
    </location>
</feature>